<protein>
    <recommendedName>
        <fullName evidence="3">Heavy metal transporter</fullName>
    </recommendedName>
</protein>
<sequence>MRGWDWRRWRPAAVVLALVAAMGAGGYAVWTYARPYLHGSNCEVRTAEGSVPLDLEQAANSATIAGVAFRKSLPERAVVIAYATAIQESHIRNLAGGDRDSVGIFQQRPSQGWGRVDQLRDPVYATSKFYDSLVKVKDYLDRDLHDAAQAVQRSADGTAYAPHEPRAKQLAEAYTGRRPAAVRCWFSPGKRVEPRLQEAMRTLHETFGTSRLPVTRAGDQYRIKVPTRRAGWAVASWAVSHAQAHGISEIRFAGLHWDAEAGHDGWTEHDQSPTTHVIVR</sequence>
<name>A0A7W3MXT8_9ACTN</name>
<organism evidence="1 2">
    <name type="scientific">Thermomonospora cellulosilytica</name>
    <dbReference type="NCBI Taxonomy" id="1411118"/>
    <lineage>
        <taxon>Bacteria</taxon>
        <taxon>Bacillati</taxon>
        <taxon>Actinomycetota</taxon>
        <taxon>Actinomycetes</taxon>
        <taxon>Streptosporangiales</taxon>
        <taxon>Thermomonosporaceae</taxon>
        <taxon>Thermomonospora</taxon>
    </lineage>
</organism>
<keyword evidence="2" id="KW-1185">Reference proteome</keyword>
<dbReference type="RefSeq" id="WP_182705500.1">
    <property type="nucleotide sequence ID" value="NZ_JACJII010000001.1"/>
</dbReference>
<comment type="caution">
    <text evidence="1">The sequence shown here is derived from an EMBL/GenBank/DDBJ whole genome shotgun (WGS) entry which is preliminary data.</text>
</comment>
<dbReference type="EMBL" id="JACJII010000001">
    <property type="protein sequence ID" value="MBA9003848.1"/>
    <property type="molecule type" value="Genomic_DNA"/>
</dbReference>
<dbReference type="Proteomes" id="UP000539313">
    <property type="component" value="Unassembled WGS sequence"/>
</dbReference>
<accession>A0A7W3MXT8</accession>
<proteinExistence type="predicted"/>
<gene>
    <name evidence="1" type="ORF">HNR21_002730</name>
</gene>
<evidence type="ECO:0008006" key="3">
    <source>
        <dbReference type="Google" id="ProtNLM"/>
    </source>
</evidence>
<evidence type="ECO:0000313" key="2">
    <source>
        <dbReference type="Proteomes" id="UP000539313"/>
    </source>
</evidence>
<dbReference type="AlphaFoldDB" id="A0A7W3MXT8"/>
<reference evidence="1 2" key="1">
    <citation type="submission" date="2020-08" db="EMBL/GenBank/DDBJ databases">
        <title>Sequencing the genomes of 1000 actinobacteria strains.</title>
        <authorList>
            <person name="Klenk H.-P."/>
        </authorList>
    </citation>
    <scope>NUCLEOTIDE SEQUENCE [LARGE SCALE GENOMIC DNA]</scope>
    <source>
        <strain evidence="1 2">DSM 45823</strain>
    </source>
</reference>
<evidence type="ECO:0000313" key="1">
    <source>
        <dbReference type="EMBL" id="MBA9003848.1"/>
    </source>
</evidence>